<dbReference type="Gene3D" id="3.30.10.20">
    <property type="match status" value="3"/>
</dbReference>
<accession>A0A939HAK4</accession>
<feature type="compositionally biased region" description="Acidic residues" evidence="1">
    <location>
        <begin position="64"/>
        <end position="76"/>
    </location>
</feature>
<feature type="domain" description="PASTA" evidence="3">
    <location>
        <begin position="220"/>
        <end position="285"/>
    </location>
</feature>
<dbReference type="Pfam" id="PF03793">
    <property type="entry name" value="PASTA"/>
    <property type="match status" value="3"/>
</dbReference>
<feature type="domain" description="PASTA" evidence="3">
    <location>
        <begin position="150"/>
        <end position="216"/>
    </location>
</feature>
<feature type="compositionally biased region" description="Acidic residues" evidence="1">
    <location>
        <begin position="291"/>
        <end position="307"/>
    </location>
</feature>
<dbReference type="PROSITE" id="PS51178">
    <property type="entry name" value="PASTA"/>
    <property type="match status" value="3"/>
</dbReference>
<feature type="domain" description="PASTA" evidence="3">
    <location>
        <begin position="76"/>
        <end position="142"/>
    </location>
</feature>
<evidence type="ECO:0000256" key="2">
    <source>
        <dbReference type="SAM" id="Phobius"/>
    </source>
</evidence>
<feature type="region of interest" description="Disordered" evidence="1">
    <location>
        <begin position="43"/>
        <end position="76"/>
    </location>
</feature>
<dbReference type="AlphaFoldDB" id="A0A939HAK4"/>
<organism evidence="4 5">
    <name type="scientific">Proteiniclasticum aestuarii</name>
    <dbReference type="NCBI Taxonomy" id="2817862"/>
    <lineage>
        <taxon>Bacteria</taxon>
        <taxon>Bacillati</taxon>
        <taxon>Bacillota</taxon>
        <taxon>Clostridia</taxon>
        <taxon>Eubacteriales</taxon>
        <taxon>Clostridiaceae</taxon>
        <taxon>Proteiniclasticum</taxon>
    </lineage>
</organism>
<dbReference type="RefSeq" id="WP_207598602.1">
    <property type="nucleotide sequence ID" value="NZ_JAFNJU010000002.1"/>
</dbReference>
<protein>
    <submittedName>
        <fullName evidence="4">PASTA domain-containing protein</fullName>
    </submittedName>
</protein>
<dbReference type="EMBL" id="JAFNJU010000002">
    <property type="protein sequence ID" value="MBO1264080.1"/>
    <property type="molecule type" value="Genomic_DNA"/>
</dbReference>
<name>A0A939HAK4_9CLOT</name>
<dbReference type="CDD" id="cd06577">
    <property type="entry name" value="PASTA_pknB"/>
    <property type="match status" value="3"/>
</dbReference>
<dbReference type="SMART" id="SM00740">
    <property type="entry name" value="PASTA"/>
    <property type="match status" value="3"/>
</dbReference>
<dbReference type="Proteomes" id="UP000664218">
    <property type="component" value="Unassembled WGS sequence"/>
</dbReference>
<keyword evidence="2" id="KW-0472">Membrane</keyword>
<evidence type="ECO:0000259" key="3">
    <source>
        <dbReference type="PROSITE" id="PS51178"/>
    </source>
</evidence>
<feature type="transmembrane region" description="Helical" evidence="2">
    <location>
        <begin position="6"/>
        <end position="25"/>
    </location>
</feature>
<keyword evidence="2" id="KW-0812">Transmembrane</keyword>
<comment type="caution">
    <text evidence="4">The sequence shown here is derived from an EMBL/GenBank/DDBJ whole genome shotgun (WGS) entry which is preliminary data.</text>
</comment>
<evidence type="ECO:0000313" key="5">
    <source>
        <dbReference type="Proteomes" id="UP000664218"/>
    </source>
</evidence>
<feature type="region of interest" description="Disordered" evidence="1">
    <location>
        <begin position="283"/>
        <end position="314"/>
    </location>
</feature>
<evidence type="ECO:0000256" key="1">
    <source>
        <dbReference type="SAM" id="MobiDB-lite"/>
    </source>
</evidence>
<reference evidence="4" key="1">
    <citation type="submission" date="2021-03" db="EMBL/GenBank/DDBJ databases">
        <title>Proteiniclasticum marinus sp. nov., isolated from tidal flat sediment.</title>
        <authorList>
            <person name="Namirimu T."/>
            <person name="Yang J.-A."/>
            <person name="Yang S.-H."/>
            <person name="Kim Y.-J."/>
            <person name="Kwon K.K."/>
        </authorList>
    </citation>
    <scope>NUCLEOTIDE SEQUENCE</scope>
    <source>
        <strain evidence="4">SCR006</strain>
    </source>
</reference>
<keyword evidence="5" id="KW-1185">Reference proteome</keyword>
<dbReference type="InterPro" id="IPR005543">
    <property type="entry name" value="PASTA_dom"/>
</dbReference>
<evidence type="ECO:0000313" key="4">
    <source>
        <dbReference type="EMBL" id="MBO1264080.1"/>
    </source>
</evidence>
<keyword evidence="2" id="KW-1133">Transmembrane helix</keyword>
<gene>
    <name evidence="4" type="ORF">J3A84_03350</name>
</gene>
<proteinExistence type="predicted"/>
<sequence length="314" mass="34230">MGKKSIAVIVFIVVTIGFLYGFVTYNRQLREMLDKEISPQVVVMPDETEKPQPPVTETPPISEQDTEETEEEEEETSELVVIPYIIGLHKEDAVKALEDRNLVPEIHLEYVEGVEKEYVFYQRPPRNQEVPAGTTVSFSVSRGPYGSSDTETKVMMPIVMGKTRAQAEKVLVETGLLVKIRESYSSEVVKGNVISSDTAAGKEVRKGSTVIITVSLGKEPVEKVMVPDVTGRARSEAVSLLESAGLTVRITEAYSDTVPEGMVMAQNPGAVLVEPGTTVNLTISKGKESEPDLEEPEEPADPADPEDPGTPING</sequence>